<dbReference type="RefSeq" id="WP_092732388.1">
    <property type="nucleotide sequence ID" value="NZ_FNPC01000004.1"/>
</dbReference>
<evidence type="ECO:0000313" key="7">
    <source>
        <dbReference type="Proteomes" id="UP000199079"/>
    </source>
</evidence>
<keyword evidence="7" id="KW-1185">Reference proteome</keyword>
<keyword evidence="1 6" id="KW-0489">Methyltransferase</keyword>
<reference evidence="7" key="1">
    <citation type="submission" date="2016-10" db="EMBL/GenBank/DDBJ databases">
        <authorList>
            <person name="Varghese N."/>
            <person name="Submissions S."/>
        </authorList>
    </citation>
    <scope>NUCLEOTIDE SEQUENCE [LARGE SCALE GENOMIC DNA]</scope>
    <source>
        <strain evidence="7">DC30,IBRC 10041,KCTC 4046</strain>
    </source>
</reference>
<dbReference type="InterPro" id="IPR029063">
    <property type="entry name" value="SAM-dependent_MTases_sf"/>
</dbReference>
<feature type="region of interest" description="Disordered" evidence="4">
    <location>
        <begin position="172"/>
        <end position="216"/>
    </location>
</feature>
<protein>
    <submittedName>
        <fullName evidence="6">Methyltransferase domain-containing protein</fullName>
    </submittedName>
</protein>
<dbReference type="PANTHER" id="PTHR43464">
    <property type="entry name" value="METHYLTRANSFERASE"/>
    <property type="match status" value="1"/>
</dbReference>
<dbReference type="GO" id="GO:0008168">
    <property type="term" value="F:methyltransferase activity"/>
    <property type="evidence" value="ECO:0007669"/>
    <property type="project" value="UniProtKB-KW"/>
</dbReference>
<dbReference type="OrthoDB" id="147504at2157"/>
<evidence type="ECO:0000256" key="3">
    <source>
        <dbReference type="ARBA" id="ARBA00022691"/>
    </source>
</evidence>
<dbReference type="SUPFAM" id="SSF53335">
    <property type="entry name" value="S-adenosyl-L-methionine-dependent methyltransferases"/>
    <property type="match status" value="1"/>
</dbReference>
<feature type="domain" description="Methyltransferase" evidence="5">
    <location>
        <begin position="42"/>
        <end position="117"/>
    </location>
</feature>
<organism evidence="6 7">
    <name type="scientific">Halopenitus persicus</name>
    <dbReference type="NCBI Taxonomy" id="1048396"/>
    <lineage>
        <taxon>Archaea</taxon>
        <taxon>Methanobacteriati</taxon>
        <taxon>Methanobacteriota</taxon>
        <taxon>Stenosarchaea group</taxon>
        <taxon>Halobacteria</taxon>
        <taxon>Halobacteriales</taxon>
        <taxon>Haloferacaceae</taxon>
        <taxon>Halopenitus</taxon>
    </lineage>
</organism>
<proteinExistence type="predicted"/>
<accession>A0A1H3J3C9</accession>
<gene>
    <name evidence="6" type="ORF">SAMN05216564_104378</name>
</gene>
<dbReference type="InterPro" id="IPR041698">
    <property type="entry name" value="Methyltransf_25"/>
</dbReference>
<keyword evidence="2 6" id="KW-0808">Transferase</keyword>
<evidence type="ECO:0000313" key="6">
    <source>
        <dbReference type="EMBL" id="SDY34520.1"/>
    </source>
</evidence>
<dbReference type="Pfam" id="PF13649">
    <property type="entry name" value="Methyltransf_25"/>
    <property type="match status" value="1"/>
</dbReference>
<name>A0A1H3J3C9_9EURY</name>
<evidence type="ECO:0000256" key="2">
    <source>
        <dbReference type="ARBA" id="ARBA00022679"/>
    </source>
</evidence>
<feature type="region of interest" description="Disordered" evidence="4">
    <location>
        <begin position="1"/>
        <end position="26"/>
    </location>
</feature>
<dbReference type="EMBL" id="FNPC01000004">
    <property type="protein sequence ID" value="SDY34520.1"/>
    <property type="molecule type" value="Genomic_DNA"/>
</dbReference>
<feature type="compositionally biased region" description="Basic and acidic residues" evidence="4">
    <location>
        <begin position="1"/>
        <end position="18"/>
    </location>
</feature>
<feature type="compositionally biased region" description="Basic and acidic residues" evidence="4">
    <location>
        <begin position="172"/>
        <end position="184"/>
    </location>
</feature>
<evidence type="ECO:0000259" key="5">
    <source>
        <dbReference type="Pfam" id="PF13649"/>
    </source>
</evidence>
<evidence type="ECO:0000256" key="1">
    <source>
        <dbReference type="ARBA" id="ARBA00022603"/>
    </source>
</evidence>
<sequence length="216" mass="23661">MTDRTTRSKWEERFREESYPADPDPSPVLRRYLSAAPDGRALDVATGTGRNALALAEAGYAVDAVDLARAGLETARGNAVDRGVNDRINWIQGDLSTYGLPDERYALVTVSFFRCLDRFADLTEAIAPGGYLFVEHHLRSTDPTPGGSSDPRYRLAANELLRASLGLTILHYDEGTERPPDGKSRATARVVARKSTGSRQSYPSRRAGFGGEDVDR</sequence>
<evidence type="ECO:0000256" key="4">
    <source>
        <dbReference type="SAM" id="MobiDB-lite"/>
    </source>
</evidence>
<dbReference type="GO" id="GO:0032259">
    <property type="term" value="P:methylation"/>
    <property type="evidence" value="ECO:0007669"/>
    <property type="project" value="UniProtKB-KW"/>
</dbReference>
<dbReference type="PANTHER" id="PTHR43464:SF19">
    <property type="entry name" value="UBIQUINONE BIOSYNTHESIS O-METHYLTRANSFERASE, MITOCHONDRIAL"/>
    <property type="match status" value="1"/>
</dbReference>
<dbReference type="AlphaFoldDB" id="A0A1H3J3C9"/>
<keyword evidence="3" id="KW-0949">S-adenosyl-L-methionine</keyword>
<dbReference type="CDD" id="cd02440">
    <property type="entry name" value="AdoMet_MTases"/>
    <property type="match status" value="1"/>
</dbReference>
<dbReference type="Gene3D" id="3.40.50.150">
    <property type="entry name" value="Vaccinia Virus protein VP39"/>
    <property type="match status" value="1"/>
</dbReference>
<dbReference type="Proteomes" id="UP000199079">
    <property type="component" value="Unassembled WGS sequence"/>
</dbReference>